<dbReference type="Proteomes" id="UP000706124">
    <property type="component" value="Unassembled WGS sequence"/>
</dbReference>
<reference evidence="5 6" key="1">
    <citation type="journal article" date="2020" name="bioRxiv">
        <title>Whole genome comparisons of ergot fungi reveals the divergence and evolution of species within the genus Claviceps are the result of varying mechanisms driving genome evolution and host range expansion.</title>
        <authorList>
            <person name="Wyka S.A."/>
            <person name="Mondo S.J."/>
            <person name="Liu M."/>
            <person name="Dettman J."/>
            <person name="Nalam V."/>
            <person name="Broders K.D."/>
        </authorList>
    </citation>
    <scope>NUCLEOTIDE SEQUENCE [LARGE SCALE GENOMIC DNA]</scope>
    <source>
        <strain evidence="5 6">CCC 1485</strain>
    </source>
</reference>
<dbReference type="InterPro" id="IPR038090">
    <property type="entry name" value="Cdt1_C_WH_dom_sf"/>
</dbReference>
<dbReference type="Gene3D" id="1.10.10.1420">
    <property type="entry name" value="DNA replication factor Cdt1, C-terminal WH domain"/>
    <property type="match status" value="1"/>
</dbReference>
<feature type="compositionally biased region" description="Low complexity" evidence="3">
    <location>
        <begin position="103"/>
        <end position="116"/>
    </location>
</feature>
<dbReference type="Pfam" id="PF16679">
    <property type="entry name" value="CDT1_C"/>
    <property type="match status" value="1"/>
</dbReference>
<name>A0A9P7MI11_9HYPO</name>
<evidence type="ECO:0000256" key="2">
    <source>
        <dbReference type="ARBA" id="ARBA00023306"/>
    </source>
</evidence>
<dbReference type="InterPro" id="IPR032054">
    <property type="entry name" value="Cdt1_C"/>
</dbReference>
<evidence type="ECO:0000313" key="5">
    <source>
        <dbReference type="EMBL" id="KAG5946179.1"/>
    </source>
</evidence>
<comment type="caution">
    <text evidence="5">The sequence shown here is derived from an EMBL/GenBank/DDBJ whole genome shotgun (WGS) entry which is preliminary data.</text>
</comment>
<proteinExistence type="inferred from homology"/>
<gene>
    <name evidence="5" type="ORF">E4U60_004460</name>
</gene>
<feature type="compositionally biased region" description="Polar residues" evidence="3">
    <location>
        <begin position="64"/>
        <end position="76"/>
    </location>
</feature>
<evidence type="ECO:0000313" key="6">
    <source>
        <dbReference type="Proteomes" id="UP000706124"/>
    </source>
</evidence>
<sequence>MPRPSITRRQAAAAVPSSNALTNFTRIAKSQAYTAVSAKTPCVELPAARSPRKRKADSLDRDSANQLTRRTVSFPPSSGDEAVQQRTISKRPRRAEPSKPHPSAAATGATEAASIAPPSDPAQAFTKGKRVAKAGPSTGKIIRKHSQATIVARSVQRVKATQTRLDAIYNKKAHPAAARAEEKLLFGDLAELVALNTAFLKTITVYIAHNGCSSPIDIDRIAPDISRTWGKRQVTIKHIQRCIAIQSHKQAPQDPRLIVTHYGLGRFCVEVVPGLDGARIDQERMCRQFEDNLQALCAEQGMNQMTDVDIPLARMTLSDLPQAPIQDMGDGLKANPLFAKGQAALNDLKTGIAAKRQEQQQKQTVDKTPLLNPDGTKMGLLDRIRHKQLAKANEPLPPSGPELQRRAALNRVADVAATISMLSLSNPMASPRQAFTMMAIADKLKDSLRVPLSNEEAMSCVRLIATEIAPGWLRIVFIGGRENVVIQRHGQPIDRVIHERVQRLLAA</sequence>
<dbReference type="OrthoDB" id="341730at2759"/>
<feature type="domain" description="DNA replication factor Cdt1 C-terminal" evidence="4">
    <location>
        <begin position="380"/>
        <end position="478"/>
    </location>
</feature>
<feature type="region of interest" description="Disordered" evidence="3">
    <location>
        <begin position="356"/>
        <end position="375"/>
    </location>
</feature>
<keyword evidence="2" id="KW-0131">Cell cycle</keyword>
<keyword evidence="6" id="KW-1185">Reference proteome</keyword>
<dbReference type="AlphaFoldDB" id="A0A9P7MI11"/>
<accession>A0A9P7MI11</accession>
<dbReference type="EMBL" id="SRPO01000037">
    <property type="protein sequence ID" value="KAG5946179.1"/>
    <property type="molecule type" value="Genomic_DNA"/>
</dbReference>
<evidence type="ECO:0000256" key="1">
    <source>
        <dbReference type="ARBA" id="ARBA00008356"/>
    </source>
</evidence>
<evidence type="ECO:0000259" key="4">
    <source>
        <dbReference type="Pfam" id="PF16679"/>
    </source>
</evidence>
<comment type="similarity">
    <text evidence="1">Belongs to the Cdt1 family.</text>
</comment>
<feature type="region of interest" description="Disordered" evidence="3">
    <location>
        <begin position="38"/>
        <end position="140"/>
    </location>
</feature>
<protein>
    <recommendedName>
        <fullName evidence="4">DNA replication factor Cdt1 C-terminal domain-containing protein</fullName>
    </recommendedName>
</protein>
<dbReference type="Pfam" id="PF26121">
    <property type="entry name" value="HTH_CDT1"/>
    <property type="match status" value="1"/>
</dbReference>
<organism evidence="5 6">
    <name type="scientific">Claviceps pazoutovae</name>
    <dbReference type="NCBI Taxonomy" id="1649127"/>
    <lineage>
        <taxon>Eukaryota</taxon>
        <taxon>Fungi</taxon>
        <taxon>Dikarya</taxon>
        <taxon>Ascomycota</taxon>
        <taxon>Pezizomycotina</taxon>
        <taxon>Sordariomycetes</taxon>
        <taxon>Hypocreomycetidae</taxon>
        <taxon>Hypocreales</taxon>
        <taxon>Clavicipitaceae</taxon>
        <taxon>Claviceps</taxon>
    </lineage>
</organism>
<evidence type="ECO:0000256" key="3">
    <source>
        <dbReference type="SAM" id="MobiDB-lite"/>
    </source>
</evidence>